<accession>A0A498JQD3</accession>
<sequence length="65" mass="7103">MTTARWVPRLVSTNTVASTASDADHDDKINKDDLRAFYAGFSSSAVDEDLTRSMMSATDNNGFVQ</sequence>
<dbReference type="EMBL" id="RDQH01000332">
    <property type="protein sequence ID" value="RXH95471.1"/>
    <property type="molecule type" value="Genomic_DNA"/>
</dbReference>
<gene>
    <name evidence="1" type="ORF">DVH24_007971</name>
</gene>
<reference evidence="1 2" key="1">
    <citation type="submission" date="2018-10" db="EMBL/GenBank/DDBJ databases">
        <title>A high-quality apple genome assembly.</title>
        <authorList>
            <person name="Hu J."/>
        </authorList>
    </citation>
    <scope>NUCLEOTIDE SEQUENCE [LARGE SCALE GENOMIC DNA]</scope>
    <source>
        <strain evidence="2">cv. HFTH1</strain>
        <tissue evidence="1">Young leaf</tissue>
    </source>
</reference>
<dbReference type="PROSITE" id="PS00018">
    <property type="entry name" value="EF_HAND_1"/>
    <property type="match status" value="1"/>
</dbReference>
<dbReference type="InterPro" id="IPR018247">
    <property type="entry name" value="EF_Hand_1_Ca_BS"/>
</dbReference>
<name>A0A498JQD3_MALDO</name>
<protein>
    <recommendedName>
        <fullName evidence="3">EF-hand domain-containing protein</fullName>
    </recommendedName>
</protein>
<comment type="caution">
    <text evidence="1">The sequence shown here is derived from an EMBL/GenBank/DDBJ whole genome shotgun (WGS) entry which is preliminary data.</text>
</comment>
<evidence type="ECO:0000313" key="1">
    <source>
        <dbReference type="EMBL" id="RXH95471.1"/>
    </source>
</evidence>
<proteinExistence type="predicted"/>
<evidence type="ECO:0008006" key="3">
    <source>
        <dbReference type="Google" id="ProtNLM"/>
    </source>
</evidence>
<dbReference type="Proteomes" id="UP000290289">
    <property type="component" value="Chromosome 6"/>
</dbReference>
<organism evidence="1 2">
    <name type="scientific">Malus domestica</name>
    <name type="common">Apple</name>
    <name type="synonym">Pyrus malus</name>
    <dbReference type="NCBI Taxonomy" id="3750"/>
    <lineage>
        <taxon>Eukaryota</taxon>
        <taxon>Viridiplantae</taxon>
        <taxon>Streptophyta</taxon>
        <taxon>Embryophyta</taxon>
        <taxon>Tracheophyta</taxon>
        <taxon>Spermatophyta</taxon>
        <taxon>Magnoliopsida</taxon>
        <taxon>eudicotyledons</taxon>
        <taxon>Gunneridae</taxon>
        <taxon>Pentapetalae</taxon>
        <taxon>rosids</taxon>
        <taxon>fabids</taxon>
        <taxon>Rosales</taxon>
        <taxon>Rosaceae</taxon>
        <taxon>Amygdaloideae</taxon>
        <taxon>Maleae</taxon>
        <taxon>Malus</taxon>
    </lineage>
</organism>
<dbReference type="AlphaFoldDB" id="A0A498JQD3"/>
<evidence type="ECO:0000313" key="2">
    <source>
        <dbReference type="Proteomes" id="UP000290289"/>
    </source>
</evidence>
<keyword evidence="2" id="KW-1185">Reference proteome</keyword>